<dbReference type="Proteomes" id="UP000828390">
    <property type="component" value="Unassembled WGS sequence"/>
</dbReference>
<proteinExistence type="predicted"/>
<comment type="caution">
    <text evidence="2">The sequence shown here is derived from an EMBL/GenBank/DDBJ whole genome shotgun (WGS) entry which is preliminary data.</text>
</comment>
<name>A0A9D4LUV9_DREPO</name>
<dbReference type="AlphaFoldDB" id="A0A9D4LUV9"/>
<evidence type="ECO:0000313" key="3">
    <source>
        <dbReference type="Proteomes" id="UP000828390"/>
    </source>
</evidence>
<gene>
    <name evidence="2" type="ORF">DPMN_028142</name>
</gene>
<keyword evidence="3" id="KW-1185">Reference proteome</keyword>
<evidence type="ECO:0000313" key="2">
    <source>
        <dbReference type="EMBL" id="KAH3865103.1"/>
    </source>
</evidence>
<evidence type="ECO:0000256" key="1">
    <source>
        <dbReference type="SAM" id="MobiDB-lite"/>
    </source>
</evidence>
<feature type="region of interest" description="Disordered" evidence="1">
    <location>
        <begin position="68"/>
        <end position="96"/>
    </location>
</feature>
<accession>A0A9D4LUV9</accession>
<organism evidence="2 3">
    <name type="scientific">Dreissena polymorpha</name>
    <name type="common">Zebra mussel</name>
    <name type="synonym">Mytilus polymorpha</name>
    <dbReference type="NCBI Taxonomy" id="45954"/>
    <lineage>
        <taxon>Eukaryota</taxon>
        <taxon>Metazoa</taxon>
        <taxon>Spiralia</taxon>
        <taxon>Lophotrochozoa</taxon>
        <taxon>Mollusca</taxon>
        <taxon>Bivalvia</taxon>
        <taxon>Autobranchia</taxon>
        <taxon>Heteroconchia</taxon>
        <taxon>Euheterodonta</taxon>
        <taxon>Imparidentia</taxon>
        <taxon>Neoheterodontei</taxon>
        <taxon>Myida</taxon>
        <taxon>Dreissenoidea</taxon>
        <taxon>Dreissenidae</taxon>
        <taxon>Dreissena</taxon>
    </lineage>
</organism>
<protein>
    <submittedName>
        <fullName evidence="2">Uncharacterized protein</fullName>
    </submittedName>
</protein>
<feature type="compositionally biased region" description="Basic and acidic residues" evidence="1">
    <location>
        <begin position="80"/>
        <end position="94"/>
    </location>
</feature>
<reference evidence="2" key="2">
    <citation type="submission" date="2020-11" db="EMBL/GenBank/DDBJ databases">
        <authorList>
            <person name="McCartney M.A."/>
            <person name="Auch B."/>
            <person name="Kono T."/>
            <person name="Mallez S."/>
            <person name="Becker A."/>
            <person name="Gohl D.M."/>
            <person name="Silverstein K.A.T."/>
            <person name="Koren S."/>
            <person name="Bechman K.B."/>
            <person name="Herman A."/>
            <person name="Abrahante J.E."/>
            <person name="Garbe J."/>
        </authorList>
    </citation>
    <scope>NUCLEOTIDE SEQUENCE</scope>
    <source>
        <strain evidence="2">Duluth1</strain>
        <tissue evidence="2">Whole animal</tissue>
    </source>
</reference>
<sequence length="140" mass="16853">MEYVHQRIEHGKQELLNGKYIKQNLPELTEEWFEDWKLEDILEKLENIYGDRRPGEYQLADFYRAKQRPDENSNWGSCKSFEEPRKQVRNEKNEMSTNTEIDILQVTKDSKANVNQISTVHEQLNILKDLMKRIDRLEKI</sequence>
<dbReference type="EMBL" id="JAIWYP010000002">
    <property type="protein sequence ID" value="KAH3865103.1"/>
    <property type="molecule type" value="Genomic_DNA"/>
</dbReference>
<reference evidence="2" key="1">
    <citation type="journal article" date="2019" name="bioRxiv">
        <title>The Genome of the Zebra Mussel, Dreissena polymorpha: A Resource for Invasive Species Research.</title>
        <authorList>
            <person name="McCartney M.A."/>
            <person name="Auch B."/>
            <person name="Kono T."/>
            <person name="Mallez S."/>
            <person name="Zhang Y."/>
            <person name="Obille A."/>
            <person name="Becker A."/>
            <person name="Abrahante J.E."/>
            <person name="Garbe J."/>
            <person name="Badalamenti J.P."/>
            <person name="Herman A."/>
            <person name="Mangelson H."/>
            <person name="Liachko I."/>
            <person name="Sullivan S."/>
            <person name="Sone E.D."/>
            <person name="Koren S."/>
            <person name="Silverstein K.A.T."/>
            <person name="Beckman K.B."/>
            <person name="Gohl D.M."/>
        </authorList>
    </citation>
    <scope>NUCLEOTIDE SEQUENCE</scope>
    <source>
        <strain evidence="2">Duluth1</strain>
        <tissue evidence="2">Whole animal</tissue>
    </source>
</reference>